<keyword evidence="1" id="KW-0732">Signal</keyword>
<dbReference type="AlphaFoldDB" id="A0A368GNC1"/>
<evidence type="ECO:0000313" key="3">
    <source>
        <dbReference type="EMBL" id="RCN45861.1"/>
    </source>
</evidence>
<gene>
    <name evidence="3" type="ORF">ANCCAN_08158</name>
</gene>
<name>A0A368GNC1_ANCCA</name>
<evidence type="ECO:0000313" key="4">
    <source>
        <dbReference type="Proteomes" id="UP000252519"/>
    </source>
</evidence>
<evidence type="ECO:0000259" key="2">
    <source>
        <dbReference type="SMART" id="SM00198"/>
    </source>
</evidence>
<feature type="chain" id="PRO_5016653866" evidence="1">
    <location>
        <begin position="22"/>
        <end position="221"/>
    </location>
</feature>
<dbReference type="CDD" id="cd05380">
    <property type="entry name" value="CAP_euk"/>
    <property type="match status" value="1"/>
</dbReference>
<dbReference type="SMART" id="SM00198">
    <property type="entry name" value="SCP"/>
    <property type="match status" value="1"/>
</dbReference>
<feature type="signal peptide" evidence="1">
    <location>
        <begin position="1"/>
        <end position="21"/>
    </location>
</feature>
<dbReference type="STRING" id="29170.A0A368GNC1"/>
<comment type="caution">
    <text evidence="3">The sequence shown here is derived from an EMBL/GenBank/DDBJ whole genome shotgun (WGS) entry which is preliminary data.</text>
</comment>
<dbReference type="SUPFAM" id="SSF55797">
    <property type="entry name" value="PR-1-like"/>
    <property type="match status" value="1"/>
</dbReference>
<dbReference type="OrthoDB" id="414826at2759"/>
<keyword evidence="4" id="KW-1185">Reference proteome</keyword>
<organism evidence="3 4">
    <name type="scientific">Ancylostoma caninum</name>
    <name type="common">Dog hookworm</name>
    <dbReference type="NCBI Taxonomy" id="29170"/>
    <lineage>
        <taxon>Eukaryota</taxon>
        <taxon>Metazoa</taxon>
        <taxon>Ecdysozoa</taxon>
        <taxon>Nematoda</taxon>
        <taxon>Chromadorea</taxon>
        <taxon>Rhabditida</taxon>
        <taxon>Rhabditina</taxon>
        <taxon>Rhabditomorpha</taxon>
        <taxon>Strongyloidea</taxon>
        <taxon>Ancylostomatidae</taxon>
        <taxon>Ancylostomatinae</taxon>
        <taxon>Ancylostoma</taxon>
    </lineage>
</organism>
<dbReference type="Gene3D" id="3.40.33.10">
    <property type="entry name" value="CAP"/>
    <property type="match status" value="1"/>
</dbReference>
<protein>
    <submittedName>
        <fullName evidence="3">SCP-like protein</fullName>
    </submittedName>
</protein>
<proteinExistence type="predicted"/>
<reference evidence="3 4" key="1">
    <citation type="submission" date="2014-10" db="EMBL/GenBank/DDBJ databases">
        <title>Draft genome of the hookworm Ancylostoma caninum.</title>
        <authorList>
            <person name="Mitreva M."/>
        </authorList>
    </citation>
    <scope>NUCLEOTIDE SEQUENCE [LARGE SCALE GENOMIC DNA]</scope>
    <source>
        <strain evidence="3 4">Baltimore</strain>
    </source>
</reference>
<accession>A0A368GNC1</accession>
<evidence type="ECO:0000256" key="1">
    <source>
        <dbReference type="SAM" id="SignalP"/>
    </source>
</evidence>
<sequence>MRAVSLGTSVMLQALFVVSHGAEFNCKNSMISDEWREKVLNVQNVNRQRLAQGKLVGKDNKLLPVAKDINWLIWDCPLEDAAYDLAVKCAEPVAAPAGHGAVAKMITAKSKPCNTTTTAVQAVKEIWKAGLAKQETQAKVADNNDFSQMAYSKTNGVGCSYNWCTGKLFLVCLYNQDGAAQAITDLYTNGAAGETCETCAATNTCVEWLCEVPITPGKDFI</sequence>
<feature type="domain" description="SCP" evidence="2">
    <location>
        <begin position="34"/>
        <end position="182"/>
    </location>
</feature>
<dbReference type="EMBL" id="JOJR01000091">
    <property type="protein sequence ID" value="RCN45861.1"/>
    <property type="molecule type" value="Genomic_DNA"/>
</dbReference>
<dbReference type="InterPro" id="IPR035940">
    <property type="entry name" value="CAP_sf"/>
</dbReference>
<dbReference type="InterPro" id="IPR014044">
    <property type="entry name" value="CAP_dom"/>
</dbReference>
<dbReference type="Pfam" id="PF00188">
    <property type="entry name" value="CAP"/>
    <property type="match status" value="1"/>
</dbReference>
<dbReference type="Proteomes" id="UP000252519">
    <property type="component" value="Unassembled WGS sequence"/>
</dbReference>